<proteinExistence type="predicted"/>
<keyword evidence="3" id="KW-1185">Reference proteome</keyword>
<dbReference type="Proteomes" id="UP000001572">
    <property type="component" value="Chromosome"/>
</dbReference>
<dbReference type="eggNOG" id="ENOG5030V4G">
    <property type="taxonomic scope" value="Bacteria"/>
</dbReference>
<keyword evidence="1" id="KW-1133">Transmembrane helix</keyword>
<evidence type="ECO:0000256" key="1">
    <source>
        <dbReference type="SAM" id="Phobius"/>
    </source>
</evidence>
<feature type="transmembrane region" description="Helical" evidence="1">
    <location>
        <begin position="41"/>
        <end position="61"/>
    </location>
</feature>
<evidence type="ECO:0000313" key="3">
    <source>
        <dbReference type="Proteomes" id="UP000001572"/>
    </source>
</evidence>
<gene>
    <name evidence="2" type="ordered locus">Amet_1787</name>
</gene>
<accession>A6TP40</accession>
<protein>
    <submittedName>
        <fullName evidence="2">Uncharacterized protein</fullName>
    </submittedName>
</protein>
<reference evidence="3" key="1">
    <citation type="journal article" date="2016" name="Genome Announc.">
        <title>Complete genome sequence of Alkaliphilus metalliredigens strain QYMF, an alkaliphilic and metal-reducing bacterium isolated from borax-contaminated leachate ponds.</title>
        <authorList>
            <person name="Hwang C."/>
            <person name="Copeland A."/>
            <person name="Lucas S."/>
            <person name="Lapidus A."/>
            <person name="Barry K."/>
            <person name="Detter J.C."/>
            <person name="Glavina Del Rio T."/>
            <person name="Hammon N."/>
            <person name="Israni S."/>
            <person name="Dalin E."/>
            <person name="Tice H."/>
            <person name="Pitluck S."/>
            <person name="Chertkov O."/>
            <person name="Brettin T."/>
            <person name="Bruce D."/>
            <person name="Han C."/>
            <person name="Schmutz J."/>
            <person name="Larimer F."/>
            <person name="Land M.L."/>
            <person name="Hauser L."/>
            <person name="Kyrpides N."/>
            <person name="Mikhailova N."/>
            <person name="Ye Q."/>
            <person name="Zhou J."/>
            <person name="Richardson P."/>
            <person name="Fields M.W."/>
        </authorList>
    </citation>
    <scope>NUCLEOTIDE SEQUENCE [LARGE SCALE GENOMIC DNA]</scope>
    <source>
        <strain evidence="3">QYMF</strain>
    </source>
</reference>
<feature type="transmembrane region" description="Helical" evidence="1">
    <location>
        <begin position="114"/>
        <end position="135"/>
    </location>
</feature>
<evidence type="ECO:0000313" key="2">
    <source>
        <dbReference type="EMBL" id="ABR47958.1"/>
    </source>
</evidence>
<feature type="transmembrane region" description="Helical" evidence="1">
    <location>
        <begin position="82"/>
        <end position="102"/>
    </location>
</feature>
<name>A6TP40_ALKMQ</name>
<organism evidence="2 3">
    <name type="scientific">Alkaliphilus metalliredigens (strain QYMF)</name>
    <dbReference type="NCBI Taxonomy" id="293826"/>
    <lineage>
        <taxon>Bacteria</taxon>
        <taxon>Bacillati</taxon>
        <taxon>Bacillota</taxon>
        <taxon>Clostridia</taxon>
        <taxon>Peptostreptococcales</taxon>
        <taxon>Natronincolaceae</taxon>
        <taxon>Alkaliphilus</taxon>
    </lineage>
</organism>
<keyword evidence="1" id="KW-0812">Transmembrane</keyword>
<keyword evidence="1" id="KW-0472">Membrane</keyword>
<dbReference type="KEGG" id="amt:Amet_1787"/>
<dbReference type="HOGENOM" id="CLU_1773486_0_0_9"/>
<dbReference type="EMBL" id="CP000724">
    <property type="protein sequence ID" value="ABR47958.1"/>
    <property type="molecule type" value="Genomic_DNA"/>
</dbReference>
<dbReference type="AlphaFoldDB" id="A6TP40"/>
<sequence length="156" mass="18118">MSKKTALRYLLTLGVFIIYAAAGGFIENYITELRSRLYKPLILELMFITTVFNMGIGILLASHNYFNEKRKEGSWKVDKYKLYFLCIPALFLSLLTWMYLWIPGSRPILETLQIVLPVRITSMNIFQILFGYTLVTSFYKSTNNSKPELSDENMQS</sequence>
<feature type="transmembrane region" description="Helical" evidence="1">
    <location>
        <begin position="7"/>
        <end position="26"/>
    </location>
</feature>
<dbReference type="RefSeq" id="WP_012062993.1">
    <property type="nucleotide sequence ID" value="NC_009633.1"/>
</dbReference>